<keyword evidence="1" id="KW-0472">Membrane</keyword>
<organism evidence="3 4">
    <name type="scientific">Lophiotrema nucula</name>
    <dbReference type="NCBI Taxonomy" id="690887"/>
    <lineage>
        <taxon>Eukaryota</taxon>
        <taxon>Fungi</taxon>
        <taxon>Dikarya</taxon>
        <taxon>Ascomycota</taxon>
        <taxon>Pezizomycotina</taxon>
        <taxon>Dothideomycetes</taxon>
        <taxon>Pleosporomycetidae</taxon>
        <taxon>Pleosporales</taxon>
        <taxon>Lophiotremataceae</taxon>
        <taxon>Lophiotrema</taxon>
    </lineage>
</organism>
<reference evidence="3" key="1">
    <citation type="journal article" date="2020" name="Stud. Mycol.">
        <title>101 Dothideomycetes genomes: a test case for predicting lifestyles and emergence of pathogens.</title>
        <authorList>
            <person name="Haridas S."/>
            <person name="Albert R."/>
            <person name="Binder M."/>
            <person name="Bloem J."/>
            <person name="Labutti K."/>
            <person name="Salamov A."/>
            <person name="Andreopoulos B."/>
            <person name="Baker S."/>
            <person name="Barry K."/>
            <person name="Bills G."/>
            <person name="Bluhm B."/>
            <person name="Cannon C."/>
            <person name="Castanera R."/>
            <person name="Culley D."/>
            <person name="Daum C."/>
            <person name="Ezra D."/>
            <person name="Gonzalez J."/>
            <person name="Henrissat B."/>
            <person name="Kuo A."/>
            <person name="Liang C."/>
            <person name="Lipzen A."/>
            <person name="Lutzoni F."/>
            <person name="Magnuson J."/>
            <person name="Mondo S."/>
            <person name="Nolan M."/>
            <person name="Ohm R."/>
            <person name="Pangilinan J."/>
            <person name="Park H.-J."/>
            <person name="Ramirez L."/>
            <person name="Alfaro M."/>
            <person name="Sun H."/>
            <person name="Tritt A."/>
            <person name="Yoshinaga Y."/>
            <person name="Zwiers L.-H."/>
            <person name="Turgeon B."/>
            <person name="Goodwin S."/>
            <person name="Spatafora J."/>
            <person name="Crous P."/>
            <person name="Grigoriev I."/>
        </authorList>
    </citation>
    <scope>NUCLEOTIDE SEQUENCE</scope>
    <source>
        <strain evidence="3">CBS 627.86</strain>
    </source>
</reference>
<dbReference type="Pfam" id="PF01757">
    <property type="entry name" value="Acyl_transf_3"/>
    <property type="match status" value="1"/>
</dbReference>
<dbReference type="Proteomes" id="UP000799770">
    <property type="component" value="Unassembled WGS sequence"/>
</dbReference>
<feature type="domain" description="Acyltransferase 3" evidence="2">
    <location>
        <begin position="15"/>
        <end position="397"/>
    </location>
</feature>
<dbReference type="OrthoDB" id="4141464at2759"/>
<keyword evidence="1" id="KW-1133">Transmembrane helix</keyword>
<feature type="transmembrane region" description="Helical" evidence="1">
    <location>
        <begin position="313"/>
        <end position="334"/>
    </location>
</feature>
<dbReference type="InterPro" id="IPR050623">
    <property type="entry name" value="Glucan_succinyl_AcylTrfase"/>
</dbReference>
<evidence type="ECO:0000313" key="3">
    <source>
        <dbReference type="EMBL" id="KAF2122276.1"/>
    </source>
</evidence>
<feature type="transmembrane region" description="Helical" evidence="1">
    <location>
        <begin position="204"/>
        <end position="222"/>
    </location>
</feature>
<evidence type="ECO:0000313" key="4">
    <source>
        <dbReference type="Proteomes" id="UP000799770"/>
    </source>
</evidence>
<dbReference type="AlphaFoldDB" id="A0A6A5ZSQ9"/>
<dbReference type="PANTHER" id="PTHR36927:SF4">
    <property type="entry name" value="BLR5718 PROTEIN"/>
    <property type="match status" value="1"/>
</dbReference>
<feature type="transmembrane region" description="Helical" evidence="1">
    <location>
        <begin position="267"/>
        <end position="286"/>
    </location>
</feature>
<dbReference type="InterPro" id="IPR002656">
    <property type="entry name" value="Acyl_transf_3_dom"/>
</dbReference>
<feature type="transmembrane region" description="Helical" evidence="1">
    <location>
        <begin position="234"/>
        <end position="255"/>
    </location>
</feature>
<dbReference type="PANTHER" id="PTHR36927">
    <property type="entry name" value="BLR4337 PROTEIN"/>
    <property type="match status" value="1"/>
</dbReference>
<dbReference type="EMBL" id="ML977311">
    <property type="protein sequence ID" value="KAF2122276.1"/>
    <property type="molecule type" value="Genomic_DNA"/>
</dbReference>
<feature type="transmembrane region" description="Helical" evidence="1">
    <location>
        <begin position="59"/>
        <end position="83"/>
    </location>
</feature>
<keyword evidence="4" id="KW-1185">Reference proteome</keyword>
<protein>
    <submittedName>
        <fullName evidence="3">Acyltransferase 3</fullName>
    </submittedName>
</protein>
<name>A0A6A5ZSQ9_9PLEO</name>
<gene>
    <name evidence="3" type="ORF">BDV96DRAFT_640330</name>
</gene>
<evidence type="ECO:0000259" key="2">
    <source>
        <dbReference type="Pfam" id="PF01757"/>
    </source>
</evidence>
<keyword evidence="3" id="KW-0808">Transferase</keyword>
<feature type="transmembrane region" description="Helical" evidence="1">
    <location>
        <begin position="21"/>
        <end position="39"/>
    </location>
</feature>
<proteinExistence type="predicted"/>
<accession>A0A6A5ZSQ9</accession>
<dbReference type="GO" id="GO:0016747">
    <property type="term" value="F:acyltransferase activity, transferring groups other than amino-acyl groups"/>
    <property type="evidence" value="ECO:0007669"/>
    <property type="project" value="InterPro"/>
</dbReference>
<evidence type="ECO:0000256" key="1">
    <source>
        <dbReference type="SAM" id="Phobius"/>
    </source>
</evidence>
<feature type="transmembrane region" description="Helical" evidence="1">
    <location>
        <begin position="104"/>
        <end position="123"/>
    </location>
</feature>
<sequence>MTTRPPGVREPRSFYLDNVRTYLTALVIVHHTSLPYGGFGTWLYKPSPGAPQYPPSSSLPILVFNALNQTYFMATFFLLSGYFSALTARKKDQRTWLKEKWKRLGVPTILYSLFGTGIARGIIASVRDGAGWSEVASIQWDALKAIRGVRGPVWYCALLLIFDMIYAQYAYSMTVDADEEEEGLGLLVKDTEAQKPKEITTKQLCLALGCTASASYLIRYFYPVGKVWTPLALNLGYVPQYVLFYTTGILAYTYLDGELHAIITPRMRLGLSGALIGIDAFGWWSLKAIVDSGQTSLGKIFELSRGGFNQFSALYSIWNEVAGVLLSSVALLTFRTVCNGRWGIGNFDVARYSYPAFLAHGSVVVLLQSLVDTWDVSGLCKAVTVGSVALPVCWSVGWGMAKVVESIGFKGYI</sequence>
<feature type="transmembrane region" description="Helical" evidence="1">
    <location>
        <begin position="152"/>
        <end position="171"/>
    </location>
</feature>
<keyword evidence="1" id="KW-0812">Transmembrane</keyword>
<keyword evidence="3" id="KW-0012">Acyltransferase</keyword>